<gene>
    <name evidence="1" type="ORF">E5331_05060</name>
</gene>
<proteinExistence type="predicted"/>
<dbReference type="Proteomes" id="UP000306319">
    <property type="component" value="Unassembled WGS sequence"/>
</dbReference>
<evidence type="ECO:0000313" key="2">
    <source>
        <dbReference type="Proteomes" id="UP000306319"/>
    </source>
</evidence>
<name>A0AC61RJA8_9BACT</name>
<protein>
    <submittedName>
        <fullName evidence="1">DUF3127 domain-containing protein</fullName>
    </submittedName>
</protein>
<evidence type="ECO:0000313" key="1">
    <source>
        <dbReference type="EMBL" id="TGY79747.1"/>
    </source>
</evidence>
<accession>A0AC61RJA8</accession>
<sequence length="135" mass="14993">MEIEGKIILDLGIQSGTSKAGNPWKKREMVLETFGAYPRKVKFHIFGDRVDNIHLEPGRDYVLSCDLESREFNGRWYTDVNVYQARDYMAPVQNPAPQMPSYGAPQQPAAPAFGAPATQPAFTASPASSDEDLPF</sequence>
<organism evidence="1 2">
    <name type="scientific">Lepagella muris</name>
    <dbReference type="NCBI Taxonomy" id="3032870"/>
    <lineage>
        <taxon>Bacteria</taxon>
        <taxon>Pseudomonadati</taxon>
        <taxon>Bacteroidota</taxon>
        <taxon>Bacteroidia</taxon>
        <taxon>Bacteroidales</taxon>
        <taxon>Muribaculaceae</taxon>
        <taxon>Lepagella</taxon>
    </lineage>
</organism>
<keyword evidence="2" id="KW-1185">Reference proteome</keyword>
<comment type="caution">
    <text evidence="1">The sequence shown here is derived from an EMBL/GenBank/DDBJ whole genome shotgun (WGS) entry which is preliminary data.</text>
</comment>
<reference evidence="1" key="1">
    <citation type="submission" date="2019-04" db="EMBL/GenBank/DDBJ databases">
        <title>Microbes associate with the intestines of laboratory mice.</title>
        <authorList>
            <person name="Navarre W."/>
            <person name="Wong E."/>
            <person name="Huang K."/>
            <person name="Tropini C."/>
            <person name="Ng K."/>
            <person name="Yu B."/>
        </authorList>
    </citation>
    <scope>NUCLEOTIDE SEQUENCE</scope>
    <source>
        <strain evidence="1">NM04_E33</strain>
    </source>
</reference>
<dbReference type="EMBL" id="SRYB01000005">
    <property type="protein sequence ID" value="TGY79747.1"/>
    <property type="molecule type" value="Genomic_DNA"/>
</dbReference>